<gene>
    <name evidence="1" type="ordered locus">Rru_A3042</name>
</gene>
<sequence length="318" mass="33085">MDYSARYLREFLPPGEPPAGAVPPEVAEEVLAWSGPPGAGDTDDAARATRWTYALFQEIALSQIHLSAVDDWLAGLGVTAPGAPLTIGLYDPDTERPGFGLCLRLPSSELPDFRVVSGVTFLRLGVSLPLALRQTAMEDHAPPHPQGATSACWAQCANTGLWGVLTAGHAIGGTRPGRAVPLAGGGQGRLVRSFHPPIDAAFVRTNAPTIPPPPLAIRRFPAAGQAVTIEAQSGAQSRTVIEAMDALGIVNTRSFAVLMFTDKPCAAGDSGALVRAAGGEAVGLYLGSALSPRTPNQPAGRVLNFEQATLALDITPHL</sequence>
<dbReference type="KEGG" id="rru:Rru_A3042"/>
<dbReference type="RefSeq" id="WP_011390790.1">
    <property type="nucleotide sequence ID" value="NC_007643.1"/>
</dbReference>
<accession>Q2RPV8</accession>
<dbReference type="EnsemblBacteria" id="ABC23837">
    <property type="protein sequence ID" value="ABC23837"/>
    <property type="gene ID" value="Rru_A3042"/>
</dbReference>
<proteinExistence type="predicted"/>
<protein>
    <submittedName>
        <fullName evidence="1">Uncharacterized protein</fullName>
    </submittedName>
</protein>
<dbReference type="Proteomes" id="UP000001929">
    <property type="component" value="Chromosome"/>
</dbReference>
<organism evidence="1 2">
    <name type="scientific">Rhodospirillum rubrum (strain ATCC 11170 / ATH 1.1.1 / DSM 467 / LMG 4362 / NCIMB 8255 / S1)</name>
    <dbReference type="NCBI Taxonomy" id="269796"/>
    <lineage>
        <taxon>Bacteria</taxon>
        <taxon>Pseudomonadati</taxon>
        <taxon>Pseudomonadota</taxon>
        <taxon>Alphaproteobacteria</taxon>
        <taxon>Rhodospirillales</taxon>
        <taxon>Rhodospirillaceae</taxon>
        <taxon>Rhodospirillum</taxon>
    </lineage>
</organism>
<reference evidence="1 2" key="1">
    <citation type="journal article" date="2011" name="Stand. Genomic Sci.">
        <title>Complete genome sequence of Rhodospirillum rubrum type strain (S1).</title>
        <authorList>
            <person name="Munk A.C."/>
            <person name="Copeland A."/>
            <person name="Lucas S."/>
            <person name="Lapidus A."/>
            <person name="Del Rio T.G."/>
            <person name="Barry K."/>
            <person name="Detter J.C."/>
            <person name="Hammon N."/>
            <person name="Israni S."/>
            <person name="Pitluck S."/>
            <person name="Brettin T."/>
            <person name="Bruce D."/>
            <person name="Han C."/>
            <person name="Tapia R."/>
            <person name="Gilna P."/>
            <person name="Schmutz J."/>
            <person name="Larimer F."/>
            <person name="Land M."/>
            <person name="Kyrpides N.C."/>
            <person name="Mavromatis K."/>
            <person name="Richardson P."/>
            <person name="Rohde M."/>
            <person name="Goker M."/>
            <person name="Klenk H.P."/>
            <person name="Zhang Y."/>
            <person name="Roberts G.P."/>
            <person name="Reslewic S."/>
            <person name="Schwartz D.C."/>
        </authorList>
    </citation>
    <scope>NUCLEOTIDE SEQUENCE [LARGE SCALE GENOMIC DNA]</scope>
    <source>
        <strain evidence="2">ATCC 11170 / ATH 1.1.1 / DSM 467 / LMG 4362 / NCIMB 8255 / S1</strain>
    </source>
</reference>
<dbReference type="AlphaFoldDB" id="Q2RPV8"/>
<dbReference type="EMBL" id="CP000230">
    <property type="protein sequence ID" value="ABC23837.1"/>
    <property type="molecule type" value="Genomic_DNA"/>
</dbReference>
<dbReference type="STRING" id="269796.Rru_A3042"/>
<dbReference type="PATRIC" id="fig|269796.9.peg.3152"/>
<dbReference type="SUPFAM" id="SSF50494">
    <property type="entry name" value="Trypsin-like serine proteases"/>
    <property type="match status" value="1"/>
</dbReference>
<name>Q2RPV8_RHORT</name>
<keyword evidence="2" id="KW-1185">Reference proteome</keyword>
<evidence type="ECO:0000313" key="2">
    <source>
        <dbReference type="Proteomes" id="UP000001929"/>
    </source>
</evidence>
<dbReference type="HOGENOM" id="CLU_874001_0_0_5"/>
<dbReference type="InterPro" id="IPR009003">
    <property type="entry name" value="Peptidase_S1_PA"/>
</dbReference>
<evidence type="ECO:0000313" key="1">
    <source>
        <dbReference type="EMBL" id="ABC23837.1"/>
    </source>
</evidence>